<dbReference type="PANTHER" id="PTHR33361">
    <property type="entry name" value="GLR0591 PROTEIN"/>
    <property type="match status" value="1"/>
</dbReference>
<evidence type="ECO:0000313" key="2">
    <source>
        <dbReference type="EMBL" id="KWS05938.1"/>
    </source>
</evidence>
<organism evidence="2 3">
    <name type="scientific">Lysobacter capsici AZ78</name>
    <dbReference type="NCBI Taxonomy" id="1444315"/>
    <lineage>
        <taxon>Bacteria</taxon>
        <taxon>Pseudomonadati</taxon>
        <taxon>Pseudomonadota</taxon>
        <taxon>Gammaproteobacteria</taxon>
        <taxon>Lysobacterales</taxon>
        <taxon>Lysobacteraceae</taxon>
        <taxon>Lysobacter</taxon>
    </lineage>
</organism>
<dbReference type="OrthoDB" id="9769898at2"/>
<accession>A0A108UB92</accession>
<dbReference type="Pfam" id="PF05960">
    <property type="entry name" value="DUF885"/>
    <property type="match status" value="1"/>
</dbReference>
<name>A0A108UB92_9GAMM</name>
<dbReference type="PANTHER" id="PTHR33361:SF2">
    <property type="entry name" value="DUF885 DOMAIN-CONTAINING PROTEIN"/>
    <property type="match status" value="1"/>
</dbReference>
<dbReference type="RefSeq" id="WP_036115140.1">
    <property type="nucleotide sequence ID" value="NZ_JAJA02000001.1"/>
</dbReference>
<dbReference type="InterPro" id="IPR010281">
    <property type="entry name" value="DUF885"/>
</dbReference>
<gene>
    <name evidence="2" type="ORF">AZ78_3492</name>
</gene>
<evidence type="ECO:0000256" key="1">
    <source>
        <dbReference type="SAM" id="SignalP"/>
    </source>
</evidence>
<evidence type="ECO:0000313" key="3">
    <source>
        <dbReference type="Proteomes" id="UP000023435"/>
    </source>
</evidence>
<feature type="signal peptide" evidence="1">
    <location>
        <begin position="1"/>
        <end position="26"/>
    </location>
</feature>
<comment type="caution">
    <text evidence="2">The sequence shown here is derived from an EMBL/GenBank/DDBJ whole genome shotgun (WGS) entry which is preliminary data.</text>
</comment>
<dbReference type="Proteomes" id="UP000023435">
    <property type="component" value="Unassembled WGS sequence"/>
</dbReference>
<sequence>MKPLVLAVALALSAPVLVLSAAPAHAADAAKSDTKAKAPAARPSPAWVETSNRYTQILIKAQADFAPEGFSFFGIPGYDDKVTDLKPQVNQRFRAAMVKAKAELREKLQVERDPNVRQDLEILIGAIDDNVEGNELNERLMLPWFDAPQTVFSGINGLLSDQTPPERRAQALARLQAYVGLTPGSEPLTALARQRYEERLAADASLLQPTKLEVDQALGNVDTYVAGIRKLFDKYKIQGAEPALKAMETQLREYGQWTRGTVLPKARSDARLPPELYAYQLKQYGIDIDPQLLMRRAQVEFMETRAAMRQLAPLVAQAKGLKVADPHDYVAVIRALKQDTIPNDQLEPRYRKVIDAIDPIIRKEQIVDVPQRPMVMRLGSDAESASQPAPHFLPAPLVGNTGQQGQFVLPVAVPNPSGKTLHYDDFNYESAAWTLSAHEGRPGHELQFTAMVERGISLARSMFAFNSVNVEGWALYAEAEMVPYEPLDGQLIALQFRLLRASRAMLDPMLNLGLIDRASAGKLLQEQVGFSEAMTKQELDRYMFNAPGQAGSYFYGYSRILELRMQTELATGDRFDRLKFNNFLLDQGLLPPALLAKAVQENFVPAQNKTKR</sequence>
<dbReference type="EMBL" id="JAJA02000001">
    <property type="protein sequence ID" value="KWS05938.1"/>
    <property type="molecule type" value="Genomic_DNA"/>
</dbReference>
<keyword evidence="3" id="KW-1185">Reference proteome</keyword>
<feature type="chain" id="PRO_5007131838" description="DUF885 domain-containing protein" evidence="1">
    <location>
        <begin position="27"/>
        <end position="612"/>
    </location>
</feature>
<proteinExistence type="predicted"/>
<protein>
    <recommendedName>
        <fullName evidence="4">DUF885 domain-containing protein</fullName>
    </recommendedName>
</protein>
<evidence type="ECO:0008006" key="4">
    <source>
        <dbReference type="Google" id="ProtNLM"/>
    </source>
</evidence>
<dbReference type="AlphaFoldDB" id="A0A108UB92"/>
<reference evidence="2 3" key="1">
    <citation type="journal article" date="2014" name="Genome Announc.">
        <title>Draft Genome Sequence of Lysobacter capsici AZ78, a Bacterium Antagonistic to Plant-Pathogenic Oomycetes.</title>
        <authorList>
            <person name="Puopolo G."/>
            <person name="Sonego P."/>
            <person name="Engelen K."/>
            <person name="Pertot I."/>
        </authorList>
    </citation>
    <scope>NUCLEOTIDE SEQUENCE [LARGE SCALE GENOMIC DNA]</scope>
    <source>
        <strain evidence="2 3">AZ78</strain>
    </source>
</reference>
<keyword evidence="1" id="KW-0732">Signal</keyword>